<sequence length="155" mass="17521">MADKAVLLARALSQLPDRSLLGFSHQFELHHGAAYTWRLWGAAYLLCDGCSEEEFANFRASLISCGPALYQAALDDPNVLSEVGWLRSELCSSLYHSAVTDALEQRFGRVPASEFPCPLEPSGQAWEEETLPQLYPRLKPLAGSTRRPWWQRWLR</sequence>
<dbReference type="EMBL" id="BAABJZ010000107">
    <property type="protein sequence ID" value="GAA4903378.1"/>
    <property type="molecule type" value="Genomic_DNA"/>
</dbReference>
<accession>A0ABP9FHQ3</accession>
<evidence type="ECO:0000313" key="3">
    <source>
        <dbReference type="Proteomes" id="UP001499988"/>
    </source>
</evidence>
<protein>
    <recommendedName>
        <fullName evidence="1">DUF4240 domain-containing protein</fullName>
    </recommendedName>
</protein>
<reference evidence="3" key="1">
    <citation type="journal article" date="2019" name="Int. J. Syst. Evol. Microbiol.">
        <title>The Global Catalogue of Microorganisms (GCM) 10K type strain sequencing project: providing services to taxonomists for standard genome sequencing and annotation.</title>
        <authorList>
            <consortium name="The Broad Institute Genomics Platform"/>
            <consortium name="The Broad Institute Genome Sequencing Center for Infectious Disease"/>
            <person name="Wu L."/>
            <person name="Ma J."/>
        </authorList>
    </citation>
    <scope>NUCLEOTIDE SEQUENCE [LARGE SCALE GENOMIC DNA]</scope>
    <source>
        <strain evidence="3">JCM 18401</strain>
    </source>
</reference>
<evidence type="ECO:0000259" key="1">
    <source>
        <dbReference type="Pfam" id="PF14024"/>
    </source>
</evidence>
<dbReference type="Pfam" id="PF14024">
    <property type="entry name" value="DUF4240"/>
    <property type="match status" value="1"/>
</dbReference>
<name>A0ABP9FHQ3_9GAMM</name>
<feature type="domain" description="DUF4240" evidence="1">
    <location>
        <begin position="5"/>
        <end position="83"/>
    </location>
</feature>
<comment type="caution">
    <text evidence="2">The sequence shown here is derived from an EMBL/GenBank/DDBJ whole genome shotgun (WGS) entry which is preliminary data.</text>
</comment>
<proteinExistence type="predicted"/>
<dbReference type="Proteomes" id="UP001499988">
    <property type="component" value="Unassembled WGS sequence"/>
</dbReference>
<evidence type="ECO:0000313" key="2">
    <source>
        <dbReference type="EMBL" id="GAA4903378.1"/>
    </source>
</evidence>
<dbReference type="InterPro" id="IPR025334">
    <property type="entry name" value="DUF4240"/>
</dbReference>
<gene>
    <name evidence="2" type="ORF">GCM10023333_41960</name>
</gene>
<organism evidence="2 3">
    <name type="scientific">Ferrimonas pelagia</name>
    <dbReference type="NCBI Taxonomy" id="1177826"/>
    <lineage>
        <taxon>Bacteria</taxon>
        <taxon>Pseudomonadati</taxon>
        <taxon>Pseudomonadota</taxon>
        <taxon>Gammaproteobacteria</taxon>
        <taxon>Alteromonadales</taxon>
        <taxon>Ferrimonadaceae</taxon>
        <taxon>Ferrimonas</taxon>
    </lineage>
</organism>
<keyword evidence="3" id="KW-1185">Reference proteome</keyword>